<evidence type="ECO:0000313" key="1">
    <source>
        <dbReference type="WBParaSite" id="maker-PairedContig_1944-snap-gene-2.15-mRNA-1"/>
    </source>
</evidence>
<name>A0A1I8EGF3_WUCBA</name>
<reference evidence="1" key="1">
    <citation type="submission" date="2016-11" db="UniProtKB">
        <authorList>
            <consortium name="WormBaseParasite"/>
        </authorList>
    </citation>
    <scope>IDENTIFICATION</scope>
    <source>
        <strain evidence="1">pt0022</strain>
    </source>
</reference>
<accession>A0A1I8EGF3</accession>
<dbReference type="AlphaFoldDB" id="A0A1I8EGF3"/>
<organism evidence="1">
    <name type="scientific">Wuchereria bancrofti</name>
    <dbReference type="NCBI Taxonomy" id="6293"/>
    <lineage>
        <taxon>Eukaryota</taxon>
        <taxon>Metazoa</taxon>
        <taxon>Ecdysozoa</taxon>
        <taxon>Nematoda</taxon>
        <taxon>Chromadorea</taxon>
        <taxon>Rhabditida</taxon>
        <taxon>Spirurina</taxon>
        <taxon>Spiruromorpha</taxon>
        <taxon>Filarioidea</taxon>
        <taxon>Onchocercidae</taxon>
        <taxon>Wuchereria</taxon>
    </lineage>
</organism>
<sequence>MVQHNVHRAAFPATIIRSEGTLQARRCPMLVCQQRCMSLPIVFPCFSHVFHFSGSDMLPTMMLIC</sequence>
<protein>
    <submittedName>
        <fullName evidence="1">Uncharacterized protein</fullName>
    </submittedName>
</protein>
<proteinExistence type="predicted"/>
<dbReference type="WBParaSite" id="maker-PairedContig_1944-snap-gene-2.15-mRNA-1">
    <property type="protein sequence ID" value="maker-PairedContig_1944-snap-gene-2.15-mRNA-1"/>
    <property type="gene ID" value="maker-PairedContig_1944-snap-gene-2.15"/>
</dbReference>